<dbReference type="SUPFAM" id="SSF50475">
    <property type="entry name" value="FMN-binding split barrel"/>
    <property type="match status" value="1"/>
</dbReference>
<evidence type="ECO:0000313" key="4">
    <source>
        <dbReference type="Proteomes" id="UP000248806"/>
    </source>
</evidence>
<dbReference type="OrthoDB" id="159904at2"/>
<dbReference type="GO" id="GO:0005829">
    <property type="term" value="C:cytosol"/>
    <property type="evidence" value="ECO:0007669"/>
    <property type="project" value="TreeGrafter"/>
</dbReference>
<dbReference type="RefSeq" id="WP_111321578.1">
    <property type="nucleotide sequence ID" value="NZ_BIFX01000001.1"/>
</dbReference>
<evidence type="ECO:0000313" key="3">
    <source>
        <dbReference type="EMBL" id="PZW32080.1"/>
    </source>
</evidence>
<dbReference type="GO" id="GO:0016627">
    <property type="term" value="F:oxidoreductase activity, acting on the CH-CH group of donors"/>
    <property type="evidence" value="ECO:0007669"/>
    <property type="project" value="TreeGrafter"/>
</dbReference>
<dbReference type="InterPro" id="IPR011576">
    <property type="entry name" value="Pyridox_Oxase_N"/>
</dbReference>
<dbReference type="NCBIfam" id="TIGR03618">
    <property type="entry name" value="Rv1155_F420"/>
    <property type="match status" value="1"/>
</dbReference>
<accession>A0A326UAW3</accession>
<keyword evidence="1" id="KW-0560">Oxidoreductase</keyword>
<dbReference type="AlphaFoldDB" id="A0A326UAW3"/>
<dbReference type="Proteomes" id="UP000248806">
    <property type="component" value="Unassembled WGS sequence"/>
</dbReference>
<protein>
    <submittedName>
        <fullName evidence="3">PPOX class probable F420-dependent enzyme</fullName>
    </submittedName>
</protein>
<proteinExistence type="predicted"/>
<gene>
    <name evidence="3" type="ORF">EI42_02107</name>
</gene>
<evidence type="ECO:0000256" key="1">
    <source>
        <dbReference type="ARBA" id="ARBA00023002"/>
    </source>
</evidence>
<evidence type="ECO:0000259" key="2">
    <source>
        <dbReference type="Pfam" id="PF01243"/>
    </source>
</evidence>
<dbReference type="InterPro" id="IPR052019">
    <property type="entry name" value="F420H2_bilvrd_red/Heme_oxyg"/>
</dbReference>
<dbReference type="PANTHER" id="PTHR35176">
    <property type="entry name" value="HEME OXYGENASE HI_0854-RELATED"/>
    <property type="match status" value="1"/>
</dbReference>
<dbReference type="PANTHER" id="PTHR35176:SF6">
    <property type="entry name" value="HEME OXYGENASE HI_0854-RELATED"/>
    <property type="match status" value="1"/>
</dbReference>
<dbReference type="InterPro" id="IPR019920">
    <property type="entry name" value="F420-binding_dom_put"/>
</dbReference>
<sequence>MTKSLSAKARTFLQERRFAVLATINPDGSPQLSAMWYLLEDEHTILMNTEANRIKARNIRRDPRVSVCFEDGGYLTISGTVELIDDPDIAQRDIYRLAARYDGEEQARKQMEVYSKEQRVSLRIRITNIVENI</sequence>
<dbReference type="Pfam" id="PF01243">
    <property type="entry name" value="PNPOx_N"/>
    <property type="match status" value="1"/>
</dbReference>
<keyword evidence="4" id="KW-1185">Reference proteome</keyword>
<name>A0A326UAW3_THEHA</name>
<dbReference type="GO" id="GO:0070967">
    <property type="term" value="F:coenzyme F420 binding"/>
    <property type="evidence" value="ECO:0007669"/>
    <property type="project" value="TreeGrafter"/>
</dbReference>
<reference evidence="3 4" key="1">
    <citation type="submission" date="2018-06" db="EMBL/GenBank/DDBJ databases">
        <title>Genomic Encyclopedia of Archaeal and Bacterial Type Strains, Phase II (KMG-II): from individual species to whole genera.</title>
        <authorList>
            <person name="Goeker M."/>
        </authorList>
    </citation>
    <scope>NUCLEOTIDE SEQUENCE [LARGE SCALE GENOMIC DNA]</scope>
    <source>
        <strain evidence="3 4">ATCC BAA-1881</strain>
    </source>
</reference>
<feature type="domain" description="Pyridoxamine 5'-phosphate oxidase N-terminal" evidence="2">
    <location>
        <begin position="6"/>
        <end position="126"/>
    </location>
</feature>
<dbReference type="Gene3D" id="2.30.110.10">
    <property type="entry name" value="Electron Transport, Fmn-binding Protein, Chain A"/>
    <property type="match status" value="1"/>
</dbReference>
<comment type="caution">
    <text evidence="3">The sequence shown here is derived from an EMBL/GenBank/DDBJ whole genome shotgun (WGS) entry which is preliminary data.</text>
</comment>
<dbReference type="EMBL" id="QKUF01000005">
    <property type="protein sequence ID" value="PZW32080.1"/>
    <property type="molecule type" value="Genomic_DNA"/>
</dbReference>
<dbReference type="InterPro" id="IPR012349">
    <property type="entry name" value="Split_barrel_FMN-bd"/>
</dbReference>
<organism evidence="3 4">
    <name type="scientific">Thermosporothrix hazakensis</name>
    <dbReference type="NCBI Taxonomy" id="644383"/>
    <lineage>
        <taxon>Bacteria</taxon>
        <taxon>Bacillati</taxon>
        <taxon>Chloroflexota</taxon>
        <taxon>Ktedonobacteria</taxon>
        <taxon>Ktedonobacterales</taxon>
        <taxon>Thermosporotrichaceae</taxon>
        <taxon>Thermosporothrix</taxon>
    </lineage>
</organism>